<evidence type="ECO:0000313" key="2">
    <source>
        <dbReference type="Proteomes" id="UP000283387"/>
    </source>
</evidence>
<proteinExistence type="predicted"/>
<dbReference type="Proteomes" id="UP000283387">
    <property type="component" value="Unassembled WGS sequence"/>
</dbReference>
<dbReference type="AlphaFoldDB" id="A0A419W4G4"/>
<dbReference type="EMBL" id="RAPN01000001">
    <property type="protein sequence ID" value="RKD90332.1"/>
    <property type="molecule type" value="Genomic_DNA"/>
</dbReference>
<organism evidence="1 2">
    <name type="scientific">Mangrovibacterium diazotrophicum</name>
    <dbReference type="NCBI Taxonomy" id="1261403"/>
    <lineage>
        <taxon>Bacteria</taxon>
        <taxon>Pseudomonadati</taxon>
        <taxon>Bacteroidota</taxon>
        <taxon>Bacteroidia</taxon>
        <taxon>Marinilabiliales</taxon>
        <taxon>Prolixibacteraceae</taxon>
        <taxon>Mangrovibacterium</taxon>
    </lineage>
</organism>
<accession>A0A419W4G4</accession>
<name>A0A419W4G4_9BACT</name>
<keyword evidence="2" id="KW-1185">Reference proteome</keyword>
<gene>
    <name evidence="1" type="ORF">BC643_0669</name>
</gene>
<reference evidence="1 2" key="1">
    <citation type="submission" date="2018-09" db="EMBL/GenBank/DDBJ databases">
        <title>Genomic Encyclopedia of Archaeal and Bacterial Type Strains, Phase II (KMG-II): from individual species to whole genera.</title>
        <authorList>
            <person name="Goeker M."/>
        </authorList>
    </citation>
    <scope>NUCLEOTIDE SEQUENCE [LARGE SCALE GENOMIC DNA]</scope>
    <source>
        <strain evidence="1 2">DSM 27148</strain>
    </source>
</reference>
<comment type="caution">
    <text evidence="1">The sequence shown here is derived from an EMBL/GenBank/DDBJ whole genome shotgun (WGS) entry which is preliminary data.</text>
</comment>
<evidence type="ECO:0000313" key="1">
    <source>
        <dbReference type="EMBL" id="RKD90332.1"/>
    </source>
</evidence>
<sequence>MSEWSSNSDCLETNCIRAFLTNDSKNSDSLILKKDASVSKTN</sequence>
<protein>
    <submittedName>
        <fullName evidence="1">Uncharacterized protein</fullName>
    </submittedName>
</protein>